<organism evidence="2 3">
    <name type="scientific">Clunio marinus</name>
    <dbReference type="NCBI Taxonomy" id="568069"/>
    <lineage>
        <taxon>Eukaryota</taxon>
        <taxon>Metazoa</taxon>
        <taxon>Ecdysozoa</taxon>
        <taxon>Arthropoda</taxon>
        <taxon>Hexapoda</taxon>
        <taxon>Insecta</taxon>
        <taxon>Pterygota</taxon>
        <taxon>Neoptera</taxon>
        <taxon>Endopterygota</taxon>
        <taxon>Diptera</taxon>
        <taxon>Nematocera</taxon>
        <taxon>Chironomoidea</taxon>
        <taxon>Chironomidae</taxon>
        <taxon>Clunio</taxon>
    </lineage>
</organism>
<reference evidence="2 3" key="1">
    <citation type="submission" date="2015-04" db="EMBL/GenBank/DDBJ databases">
        <authorList>
            <person name="Syromyatnikov M.Y."/>
            <person name="Popov V.N."/>
        </authorList>
    </citation>
    <scope>NUCLEOTIDE SEQUENCE [LARGE SCALE GENOMIC DNA]</scope>
</reference>
<evidence type="ECO:0000313" key="3">
    <source>
        <dbReference type="Proteomes" id="UP000183832"/>
    </source>
</evidence>
<dbReference type="AlphaFoldDB" id="A0A1J1IZH5"/>
<keyword evidence="3" id="KW-1185">Reference proteome</keyword>
<evidence type="ECO:0000313" key="2">
    <source>
        <dbReference type="EMBL" id="CRL03985.1"/>
    </source>
</evidence>
<proteinExistence type="predicted"/>
<keyword evidence="1" id="KW-0812">Transmembrane</keyword>
<name>A0A1J1IZH5_9DIPT</name>
<dbReference type="Proteomes" id="UP000183832">
    <property type="component" value="Unassembled WGS sequence"/>
</dbReference>
<keyword evidence="1" id="KW-1133">Transmembrane helix</keyword>
<gene>
    <name evidence="2" type="ORF">CLUMA_CG017104</name>
</gene>
<keyword evidence="1" id="KW-0472">Membrane</keyword>
<feature type="transmembrane region" description="Helical" evidence="1">
    <location>
        <begin position="39"/>
        <end position="59"/>
    </location>
</feature>
<dbReference type="EMBL" id="CVRI01000060">
    <property type="protein sequence ID" value="CRL03985.1"/>
    <property type="molecule type" value="Genomic_DNA"/>
</dbReference>
<accession>A0A1J1IZH5</accession>
<protein>
    <submittedName>
        <fullName evidence="2">CLUMA_CG017104, isoform A</fullName>
    </submittedName>
</protein>
<evidence type="ECO:0000256" key="1">
    <source>
        <dbReference type="SAM" id="Phobius"/>
    </source>
</evidence>
<feature type="transmembrane region" description="Helical" evidence="1">
    <location>
        <begin position="116"/>
        <end position="136"/>
    </location>
</feature>
<sequence length="139" mass="16140">MREICTVYPLKLNKHFKRNFLTTKQQKVYRQNMKRRDKIINQILCAGTFTSLFQHNIFFSAMLKEARKVEILGDKKRAPSAIHEGEKKGRNEALKDAPKGMERLGRLYGTVDVSEYAFFLIQALNIIINSLTRGIIFAF</sequence>